<dbReference type="PANTHER" id="PTHR35740">
    <property type="entry name" value="OS12G0111700 PROTEIN"/>
    <property type="match status" value="1"/>
</dbReference>
<dbReference type="AlphaFoldDB" id="A0A6P8BU24"/>
<dbReference type="Proteomes" id="UP000515151">
    <property type="component" value="Chromosome 8"/>
</dbReference>
<dbReference type="OrthoDB" id="1903589at2759"/>
<sequence length="217" mass="23724">MEMEEVRRRMGPLLLPGNGGGGSSRRMRKPLSDCTNTARNSSQSSSSYTASVLKPQPKPDFSVPHSNSRLCSKTSKTRARNPSPSPVAAASAVPPRPPTKSASASGRECKTFDPHAAQIQGRAVQNARTEGKTAMVPVSSSLTKRNRRTGDKLDQGEEGSISKSCALPKKRKQHCKREEDDSKKAFEDYIQQQRSYYAEIDAFELPEEEVDSIAALE</sequence>
<protein>
    <submittedName>
        <fullName evidence="3">Uncharacterized protein LOC116189031 isoform X1</fullName>
    </submittedName>
</protein>
<feature type="compositionally biased region" description="Polar residues" evidence="1">
    <location>
        <begin position="64"/>
        <end position="74"/>
    </location>
</feature>
<evidence type="ECO:0000313" key="2">
    <source>
        <dbReference type="Proteomes" id="UP000515151"/>
    </source>
</evidence>
<reference evidence="3" key="2">
    <citation type="submission" date="2025-08" db="UniProtKB">
        <authorList>
            <consortium name="RefSeq"/>
        </authorList>
    </citation>
    <scope>IDENTIFICATION</scope>
    <source>
        <tissue evidence="3">Leaf</tissue>
    </source>
</reference>
<feature type="region of interest" description="Disordered" evidence="1">
    <location>
        <begin position="1"/>
        <end position="183"/>
    </location>
</feature>
<evidence type="ECO:0000313" key="3">
    <source>
        <dbReference type="RefSeq" id="XP_031374382.1"/>
    </source>
</evidence>
<evidence type="ECO:0000256" key="1">
    <source>
        <dbReference type="SAM" id="MobiDB-lite"/>
    </source>
</evidence>
<dbReference type="GeneID" id="116189031"/>
<accession>A0A6P8BU24</accession>
<dbReference type="PANTHER" id="PTHR35740:SF1">
    <property type="entry name" value="OS12G0111700 PROTEIN"/>
    <property type="match status" value="1"/>
</dbReference>
<feature type="compositionally biased region" description="Low complexity" evidence="1">
    <location>
        <begin position="80"/>
        <end position="93"/>
    </location>
</feature>
<dbReference type="RefSeq" id="XP_031374382.1">
    <property type="nucleotide sequence ID" value="XM_031518522.1"/>
</dbReference>
<organism evidence="2 3">
    <name type="scientific">Punica granatum</name>
    <name type="common">Pomegranate</name>
    <dbReference type="NCBI Taxonomy" id="22663"/>
    <lineage>
        <taxon>Eukaryota</taxon>
        <taxon>Viridiplantae</taxon>
        <taxon>Streptophyta</taxon>
        <taxon>Embryophyta</taxon>
        <taxon>Tracheophyta</taxon>
        <taxon>Spermatophyta</taxon>
        <taxon>Magnoliopsida</taxon>
        <taxon>eudicotyledons</taxon>
        <taxon>Gunneridae</taxon>
        <taxon>Pentapetalae</taxon>
        <taxon>rosids</taxon>
        <taxon>malvids</taxon>
        <taxon>Myrtales</taxon>
        <taxon>Lythraceae</taxon>
        <taxon>Punica</taxon>
    </lineage>
</organism>
<gene>
    <name evidence="3" type="primary">LOC116189031</name>
</gene>
<proteinExistence type="predicted"/>
<keyword evidence="2" id="KW-1185">Reference proteome</keyword>
<name>A0A6P8BU24_PUNGR</name>
<reference evidence="2" key="1">
    <citation type="journal article" date="2020" name="Plant Biotechnol. J.">
        <title>The pomegranate (Punica granatum L.) draft genome dissects genetic divergence between soft- and hard-seeded cultivars.</title>
        <authorList>
            <person name="Luo X."/>
            <person name="Li H."/>
            <person name="Wu Z."/>
            <person name="Yao W."/>
            <person name="Zhao P."/>
            <person name="Cao D."/>
            <person name="Yu H."/>
            <person name="Li K."/>
            <person name="Poudel K."/>
            <person name="Zhao D."/>
            <person name="Zhang F."/>
            <person name="Xia X."/>
            <person name="Chen L."/>
            <person name="Wang Q."/>
            <person name="Jing D."/>
            <person name="Cao S."/>
        </authorList>
    </citation>
    <scope>NUCLEOTIDE SEQUENCE [LARGE SCALE GENOMIC DNA]</scope>
    <source>
        <strain evidence="2">cv. Tunisia</strain>
    </source>
</reference>